<proteinExistence type="predicted"/>
<organism evidence="2 3">
    <name type="scientific">Sediminicurvatus halobius</name>
    <dbReference type="NCBI Taxonomy" id="2182432"/>
    <lineage>
        <taxon>Bacteria</taxon>
        <taxon>Pseudomonadati</taxon>
        <taxon>Pseudomonadota</taxon>
        <taxon>Gammaproteobacteria</taxon>
        <taxon>Chromatiales</taxon>
        <taxon>Ectothiorhodospiraceae</taxon>
        <taxon>Sediminicurvatus</taxon>
    </lineage>
</organism>
<keyword evidence="3" id="KW-1185">Reference proteome</keyword>
<evidence type="ECO:0000313" key="3">
    <source>
        <dbReference type="Proteomes" id="UP000245474"/>
    </source>
</evidence>
<dbReference type="Proteomes" id="UP000245474">
    <property type="component" value="Unassembled WGS sequence"/>
</dbReference>
<dbReference type="EMBL" id="QFFI01000008">
    <property type="protein sequence ID" value="PWG63953.1"/>
    <property type="molecule type" value="Genomic_DNA"/>
</dbReference>
<dbReference type="AlphaFoldDB" id="A0A2U2N4D7"/>
<reference evidence="2 3" key="1">
    <citation type="submission" date="2018-05" db="EMBL/GenBank/DDBJ databases">
        <title>Spiribacter halobius sp. nov., a moderately halophilic bacterium isolated from marine solar saltern.</title>
        <authorList>
            <person name="Zheng W.-S."/>
            <person name="Lu D.-C."/>
            <person name="Du Z.-J."/>
        </authorList>
    </citation>
    <scope>NUCLEOTIDE SEQUENCE [LARGE SCALE GENOMIC DNA]</scope>
    <source>
        <strain evidence="2 3">E85</strain>
    </source>
</reference>
<comment type="caution">
    <text evidence="2">The sequence shown here is derived from an EMBL/GenBank/DDBJ whole genome shotgun (WGS) entry which is preliminary data.</text>
</comment>
<dbReference type="InterPro" id="IPR027383">
    <property type="entry name" value="Znf_put"/>
</dbReference>
<sequence>MGAREPSCEEVIRRLFAYLDGELNSATEEEIAHHLTRCRDCFSRAEFERRLRARVAEAGTVEAPERLHHRLRQLLDEF</sequence>
<evidence type="ECO:0000313" key="2">
    <source>
        <dbReference type="EMBL" id="PWG63953.1"/>
    </source>
</evidence>
<evidence type="ECO:0000259" key="1">
    <source>
        <dbReference type="Pfam" id="PF13490"/>
    </source>
</evidence>
<protein>
    <submittedName>
        <fullName evidence="2">Anti-sigma factor</fullName>
    </submittedName>
</protein>
<gene>
    <name evidence="2" type="ORF">DEM34_07095</name>
</gene>
<feature type="domain" description="Putative zinc-finger" evidence="1">
    <location>
        <begin position="8"/>
        <end position="41"/>
    </location>
</feature>
<dbReference type="OrthoDB" id="3267840at2"/>
<dbReference type="RefSeq" id="WP_109677658.1">
    <property type="nucleotide sequence ID" value="NZ_CP086615.1"/>
</dbReference>
<dbReference type="Pfam" id="PF13490">
    <property type="entry name" value="zf-HC2"/>
    <property type="match status" value="1"/>
</dbReference>
<name>A0A2U2N4D7_9GAMM</name>
<accession>A0A2U2N4D7</accession>